<name>A0ABN5R8F5_YERPU</name>
<gene>
    <name evidence="1" type="ORF">EGX47_17000</name>
</gene>
<dbReference type="RefSeq" id="WP_123784431.1">
    <property type="nucleotide sequence ID" value="NZ_CP033713.1"/>
</dbReference>
<evidence type="ECO:0000313" key="1">
    <source>
        <dbReference type="EMBL" id="AYW92828.1"/>
    </source>
</evidence>
<proteinExistence type="predicted"/>
<dbReference type="Proteomes" id="UP000268669">
    <property type="component" value="Chromosome"/>
</dbReference>
<keyword evidence="2" id="KW-1185">Reference proteome</keyword>
<protein>
    <recommendedName>
        <fullName evidence="3">Phage protein</fullName>
    </recommendedName>
</protein>
<accession>A0ABN5R8F5</accession>
<organism evidence="1 2">
    <name type="scientific">Yersinia pseudotuberculosis</name>
    <dbReference type="NCBI Taxonomy" id="633"/>
    <lineage>
        <taxon>Bacteria</taxon>
        <taxon>Pseudomonadati</taxon>
        <taxon>Pseudomonadota</taxon>
        <taxon>Gammaproteobacteria</taxon>
        <taxon>Enterobacterales</taxon>
        <taxon>Yersiniaceae</taxon>
        <taxon>Yersinia</taxon>
    </lineage>
</organism>
<sequence length="60" mass="6768">MFKYELGQPVSVSISGEQGHIKGRAEYSQLNNSYYIHYKAADGRAVDAWFDESEISPVEV</sequence>
<evidence type="ECO:0008006" key="3">
    <source>
        <dbReference type="Google" id="ProtNLM"/>
    </source>
</evidence>
<dbReference type="EMBL" id="CP033713">
    <property type="protein sequence ID" value="AYW92828.1"/>
    <property type="molecule type" value="Genomic_DNA"/>
</dbReference>
<evidence type="ECO:0000313" key="2">
    <source>
        <dbReference type="Proteomes" id="UP000268669"/>
    </source>
</evidence>
<reference evidence="1" key="1">
    <citation type="submission" date="2018-11" db="EMBL/GenBank/DDBJ databases">
        <title>FDA dAtabase for Regulatory Grade micrObial Sequences (FDA-ARGOS): Supporting development and validation of Infectious Disease Dx tests.</title>
        <authorList>
            <person name="Bliska J."/>
            <person name="Cleland M.-M."/>
            <person name="Tallon L."/>
            <person name="Sadzewicz L."/>
            <person name="Zhao X."/>
            <person name="Vavikolanu K."/>
            <person name="Mehta A."/>
            <person name="Aluvathingal J."/>
            <person name="Nadendla S."/>
            <person name="Yan Y."/>
            <person name="Sichtig H."/>
        </authorList>
    </citation>
    <scope>NUCLEOTIDE SEQUENCE [LARGE SCALE GENOMIC DNA]</scope>
    <source>
        <strain evidence="1">FDAARGOS_581</strain>
    </source>
</reference>